<dbReference type="EMBL" id="CALLCH030000012">
    <property type="protein sequence ID" value="CAI4215224.1"/>
    <property type="molecule type" value="Genomic_DNA"/>
</dbReference>
<comment type="caution">
    <text evidence="1">The sequence shown here is derived from an EMBL/GenBank/DDBJ whole genome shotgun (WGS) entry which is preliminary data.</text>
</comment>
<gene>
    <name evidence="1" type="ORF">PPNO1_LOCUS4940</name>
</gene>
<organism evidence="1 2">
    <name type="scientific">Parascedosporium putredinis</name>
    <dbReference type="NCBI Taxonomy" id="1442378"/>
    <lineage>
        <taxon>Eukaryota</taxon>
        <taxon>Fungi</taxon>
        <taxon>Dikarya</taxon>
        <taxon>Ascomycota</taxon>
        <taxon>Pezizomycotina</taxon>
        <taxon>Sordariomycetes</taxon>
        <taxon>Hypocreomycetidae</taxon>
        <taxon>Microascales</taxon>
        <taxon>Microascaceae</taxon>
        <taxon>Parascedosporium</taxon>
    </lineage>
</organism>
<keyword evidence="2" id="KW-1185">Reference proteome</keyword>
<dbReference type="Proteomes" id="UP000838763">
    <property type="component" value="Unassembled WGS sequence"/>
</dbReference>
<evidence type="ECO:0008006" key="3">
    <source>
        <dbReference type="Google" id="ProtNLM"/>
    </source>
</evidence>
<protein>
    <recommendedName>
        <fullName evidence="3">Letm1 RBD domain-containing protein</fullName>
    </recommendedName>
</protein>
<evidence type="ECO:0000313" key="2">
    <source>
        <dbReference type="Proteomes" id="UP000838763"/>
    </source>
</evidence>
<name>A0A9P1H3E8_9PEZI</name>
<reference evidence="1" key="1">
    <citation type="submission" date="2022-11" db="EMBL/GenBank/DDBJ databases">
        <authorList>
            <person name="Scott C."/>
            <person name="Bruce N."/>
        </authorList>
    </citation>
    <scope>NUCLEOTIDE SEQUENCE</scope>
</reference>
<proteinExistence type="predicted"/>
<dbReference type="OrthoDB" id="73691at2759"/>
<dbReference type="AlphaFoldDB" id="A0A9P1H3E8"/>
<evidence type="ECO:0000313" key="1">
    <source>
        <dbReference type="EMBL" id="CAI4215224.1"/>
    </source>
</evidence>
<accession>A0A9P1H3E8</accession>
<sequence length="305" mass="34392">MEASLCLRALRRPIIPARSIFILAPSSLPSRARLFSTPVTPTEIATEDGVNPPRTTLPPPLDLPVRKLNDGRFSHLFKLGKAYIGFYKTGLKNVFLNRKLLKGKIEALPVTDRPSVFKPNHIPQTFSRADWILLWRVRHDMARIPVFALVVLIFEELTPLVAYVFEGIMPYTCRLPQHLEKSRKKATARRQYALEELKWKNPDGVTQLSVAQSHILRSLNLVSSLWDRVGLMPPGLWQLKGSSQLSFLEGDDVLLRKAGKLDALAADELLLACTQRGIDLDPSLVGADERKQEHERRRLLKDGSG</sequence>